<dbReference type="InterPro" id="IPR000436">
    <property type="entry name" value="Sushi_SCR_CCP_dom"/>
</dbReference>
<feature type="transmembrane region" description="Helical" evidence="6">
    <location>
        <begin position="948"/>
        <end position="969"/>
    </location>
</feature>
<dbReference type="InterPro" id="IPR005533">
    <property type="entry name" value="AMOP_dom"/>
</dbReference>
<dbReference type="Pfam" id="PF03782">
    <property type="entry name" value="AMOP"/>
    <property type="match status" value="1"/>
</dbReference>
<feature type="domain" description="AMOP" evidence="8">
    <location>
        <begin position="460"/>
        <end position="609"/>
    </location>
</feature>
<keyword evidence="2 6" id="KW-0812">Transmembrane</keyword>
<evidence type="ECO:0000256" key="7">
    <source>
        <dbReference type="SAM" id="SignalP"/>
    </source>
</evidence>
<keyword evidence="5" id="KW-1015">Disulfide bond</keyword>
<keyword evidence="10" id="KW-1185">Reference proteome</keyword>
<evidence type="ECO:0000259" key="8">
    <source>
        <dbReference type="PROSITE" id="PS50856"/>
    </source>
</evidence>
<keyword evidence="3 6" id="KW-1133">Transmembrane helix</keyword>
<reference evidence="9" key="1">
    <citation type="submission" date="2022-08" db="UniProtKB">
        <authorList>
            <consortium name="EnsemblMetazoa"/>
        </authorList>
    </citation>
    <scope>IDENTIFICATION</scope>
    <source>
        <strain evidence="9">05x7-T-G4-1.051#20</strain>
    </source>
</reference>
<protein>
    <recommendedName>
        <fullName evidence="8">AMOP domain-containing protein</fullName>
    </recommendedName>
</protein>
<dbReference type="Proteomes" id="UP000005408">
    <property type="component" value="Unassembled WGS sequence"/>
</dbReference>
<evidence type="ECO:0000256" key="1">
    <source>
        <dbReference type="ARBA" id="ARBA00004370"/>
    </source>
</evidence>
<accession>A0A8W8L3Q0</accession>
<dbReference type="Pfam" id="PF23263">
    <property type="entry name" value="C8-3_MUC4"/>
    <property type="match status" value="1"/>
</dbReference>
<dbReference type="SMART" id="SM00723">
    <property type="entry name" value="AMOP"/>
    <property type="match status" value="1"/>
</dbReference>
<dbReference type="PANTHER" id="PTHR13802:SF59">
    <property type="entry name" value="SUSHI DOMAIN-CONTAINING PROTEIN 2"/>
    <property type="match status" value="1"/>
</dbReference>
<organism evidence="9 10">
    <name type="scientific">Magallana gigas</name>
    <name type="common">Pacific oyster</name>
    <name type="synonym">Crassostrea gigas</name>
    <dbReference type="NCBI Taxonomy" id="29159"/>
    <lineage>
        <taxon>Eukaryota</taxon>
        <taxon>Metazoa</taxon>
        <taxon>Spiralia</taxon>
        <taxon>Lophotrochozoa</taxon>
        <taxon>Mollusca</taxon>
        <taxon>Bivalvia</taxon>
        <taxon>Autobranchia</taxon>
        <taxon>Pteriomorphia</taxon>
        <taxon>Ostreida</taxon>
        <taxon>Ostreoidea</taxon>
        <taxon>Ostreidae</taxon>
        <taxon>Magallana</taxon>
    </lineage>
</organism>
<feature type="chain" id="PRO_5036496720" description="AMOP domain-containing protein" evidence="7">
    <location>
        <begin position="28"/>
        <end position="990"/>
    </location>
</feature>
<evidence type="ECO:0000256" key="4">
    <source>
        <dbReference type="ARBA" id="ARBA00023136"/>
    </source>
</evidence>
<evidence type="ECO:0000256" key="6">
    <source>
        <dbReference type="SAM" id="Phobius"/>
    </source>
</evidence>
<comment type="subcellular location">
    <subcellularLocation>
        <location evidence="1">Membrane</location>
    </subcellularLocation>
</comment>
<dbReference type="OMA" id="TENSPEW"/>
<evidence type="ECO:0000256" key="2">
    <source>
        <dbReference type="ARBA" id="ARBA00022692"/>
    </source>
</evidence>
<dbReference type="InterPro" id="IPR051495">
    <property type="entry name" value="Epithelial_Barrier/Signaling"/>
</dbReference>
<feature type="signal peptide" evidence="7">
    <location>
        <begin position="1"/>
        <end position="27"/>
    </location>
</feature>
<dbReference type="PANTHER" id="PTHR13802">
    <property type="entry name" value="MUCIN 4-RELATED"/>
    <property type="match status" value="1"/>
</dbReference>
<dbReference type="EnsemblMetazoa" id="G26451.1">
    <property type="protein sequence ID" value="G26451.1:cds"/>
    <property type="gene ID" value="G26451"/>
</dbReference>
<evidence type="ECO:0000313" key="10">
    <source>
        <dbReference type="Proteomes" id="UP000005408"/>
    </source>
</evidence>
<dbReference type="AlphaFoldDB" id="A0A8W8L3Q0"/>
<dbReference type="PROSITE" id="PS50856">
    <property type="entry name" value="AMOP"/>
    <property type="match status" value="1"/>
</dbReference>
<dbReference type="CDD" id="cd00033">
    <property type="entry name" value="CCP"/>
    <property type="match status" value="1"/>
</dbReference>
<keyword evidence="7" id="KW-0732">Signal</keyword>
<evidence type="ECO:0000313" key="9">
    <source>
        <dbReference type="EnsemblMetazoa" id="G26451.1:cds"/>
    </source>
</evidence>
<evidence type="ECO:0000256" key="3">
    <source>
        <dbReference type="ARBA" id="ARBA00022989"/>
    </source>
</evidence>
<proteinExistence type="predicted"/>
<dbReference type="GO" id="GO:0016020">
    <property type="term" value="C:membrane"/>
    <property type="evidence" value="ECO:0007669"/>
    <property type="project" value="UniProtKB-SubCell"/>
</dbReference>
<dbReference type="OrthoDB" id="6051552at2759"/>
<dbReference type="InterPro" id="IPR056619">
    <property type="entry name" value="C8-3_MUC4"/>
</dbReference>
<sequence>MENEFVLTPTRTTCVLLFLTGLNTIDGTSVVNSTTRIILPENINLVYFGIKYTELYLQPNGILAFDPRAKYDPHRNYSDPLKYWQASDDHPFIAPHLFEKKPSISSWMTFDIYLRSNQSNEAFLDHLGVVIDKSFVGVHSTSLTFAVSVEWHTEESLCNNMETCQNANTSVVLATDGHLTFAMLEVPNTNLSVQYQSGFNFGYGRGWFDLGLSLDRLSGRHLYLINKEAPLTGGCEARREQVTGTAFVSPTVIDMFGGNILEVSGPCFLENEVIALLFGDPSKPIAIGECFRFSEIKAKCEVPPLTARGRVQVWVSLDGGVSISFKTSVTVVHPTLTSRFVKLEGSGWGGTTARELTVRWNAALISTHPDAHIDILLVGYSEKTFWGFHLPLVKNVPVSQKFASFDSDDIPCDATCAEFEAGFVAVRVRNITHANQYRTMPSGAMPFGWLMRKYEESKHGSQWLHEKCTSWYRAEIEDMQWISRLDHCPCSLQQALLDFGRWQTDLSCNMYSKTPTCGFHKGAVHCVRSVGTIQKSGNQCCYGADGLLRYSEDTFQGSTPDRFHDWGADPYGSPGSVPSLSHGLADVMTFFYCCMWVDYKDCDFYMDVRPTTDCKYYKPPKQAMVFGQSHILTFDRRSVTMCAEGDYVLYQDSNLIVHGRFQMNLRSLKSSFILTAIGVRAKDETAIIKLKYGAYQQNSKNRNESDPVLDVIVNDQYQFYEREDNKWQDFNHLTVVNNDDLTLRKQSNFTVLSKHGVGILVFEFKGSLQVTLSSLPVQMEMSGGLLSQVPFNDSETQFSKWYVNNTLRQILPYRVDREMSEKHCPSIPQNFTSAICSGDKMCLYDYFTTRDTFIANHTRESSQQYSTNSDVLSKANSCGLLSVPRSTKSSFNYSLGNTVRVTGCRVGTLQGQTEYTCTDSGNSREWSPGVSASCSQDSTTKVNNQTSLAAGIVASVLIILIIMIAIIIWQRKKRNDKYALNRNDDPSFYM</sequence>
<evidence type="ECO:0000256" key="5">
    <source>
        <dbReference type="ARBA" id="ARBA00023157"/>
    </source>
</evidence>
<name>A0A8W8L3Q0_MAGGI</name>
<keyword evidence="4 6" id="KW-0472">Membrane</keyword>